<reference evidence="1" key="1">
    <citation type="submission" date="2020-05" db="EMBL/GenBank/DDBJ databases">
        <authorList>
            <person name="Chiriac C."/>
            <person name="Salcher M."/>
            <person name="Ghai R."/>
            <person name="Kavagutti S V."/>
        </authorList>
    </citation>
    <scope>NUCLEOTIDE SEQUENCE</scope>
</reference>
<accession>A0A6J7BU40</accession>
<dbReference type="AlphaFoldDB" id="A0A6J7BU40"/>
<proteinExistence type="predicted"/>
<gene>
    <name evidence="1" type="ORF">UFOPK3268_00735</name>
</gene>
<name>A0A6J7BU40_9ZZZZ</name>
<organism evidence="1">
    <name type="scientific">freshwater metagenome</name>
    <dbReference type="NCBI Taxonomy" id="449393"/>
    <lineage>
        <taxon>unclassified sequences</taxon>
        <taxon>metagenomes</taxon>
        <taxon>ecological metagenomes</taxon>
    </lineage>
</organism>
<evidence type="ECO:0000313" key="1">
    <source>
        <dbReference type="EMBL" id="CAB4849222.1"/>
    </source>
</evidence>
<protein>
    <submittedName>
        <fullName evidence="1">Unannotated protein</fullName>
    </submittedName>
</protein>
<dbReference type="EMBL" id="CAFBIZ010000076">
    <property type="protein sequence ID" value="CAB4849222.1"/>
    <property type="molecule type" value="Genomic_DNA"/>
</dbReference>
<sequence length="50" mass="5312">MIRLDVRHDPCVRRQCEESAITLVSLGDEVGATAVMGIAAALVELTANSE</sequence>